<reference evidence="1 2" key="1">
    <citation type="journal article" date="2019" name="Nat. Ecol. Evol.">
        <title>Megaphylogeny resolves global patterns of mushroom evolution.</title>
        <authorList>
            <person name="Varga T."/>
            <person name="Krizsan K."/>
            <person name="Foldi C."/>
            <person name="Dima B."/>
            <person name="Sanchez-Garcia M."/>
            <person name="Sanchez-Ramirez S."/>
            <person name="Szollosi G.J."/>
            <person name="Szarkandi J.G."/>
            <person name="Papp V."/>
            <person name="Albert L."/>
            <person name="Andreopoulos W."/>
            <person name="Angelini C."/>
            <person name="Antonin V."/>
            <person name="Barry K.W."/>
            <person name="Bougher N.L."/>
            <person name="Buchanan P."/>
            <person name="Buyck B."/>
            <person name="Bense V."/>
            <person name="Catcheside P."/>
            <person name="Chovatia M."/>
            <person name="Cooper J."/>
            <person name="Damon W."/>
            <person name="Desjardin D."/>
            <person name="Finy P."/>
            <person name="Geml J."/>
            <person name="Haridas S."/>
            <person name="Hughes K."/>
            <person name="Justo A."/>
            <person name="Karasinski D."/>
            <person name="Kautmanova I."/>
            <person name="Kiss B."/>
            <person name="Kocsube S."/>
            <person name="Kotiranta H."/>
            <person name="LaButti K.M."/>
            <person name="Lechner B.E."/>
            <person name="Liimatainen K."/>
            <person name="Lipzen A."/>
            <person name="Lukacs Z."/>
            <person name="Mihaltcheva S."/>
            <person name="Morgado L.N."/>
            <person name="Niskanen T."/>
            <person name="Noordeloos M.E."/>
            <person name="Ohm R.A."/>
            <person name="Ortiz-Santana B."/>
            <person name="Ovrebo C."/>
            <person name="Racz N."/>
            <person name="Riley R."/>
            <person name="Savchenko A."/>
            <person name="Shiryaev A."/>
            <person name="Soop K."/>
            <person name="Spirin V."/>
            <person name="Szebenyi C."/>
            <person name="Tomsovsky M."/>
            <person name="Tulloss R.E."/>
            <person name="Uehling J."/>
            <person name="Grigoriev I.V."/>
            <person name="Vagvolgyi C."/>
            <person name="Papp T."/>
            <person name="Martin F.M."/>
            <person name="Miettinen O."/>
            <person name="Hibbett D.S."/>
            <person name="Nagy L.G."/>
        </authorList>
    </citation>
    <scope>NUCLEOTIDE SEQUENCE [LARGE SCALE GENOMIC DNA]</scope>
    <source>
        <strain evidence="1 2">NL-1719</strain>
    </source>
</reference>
<name>A0ACD3B722_9AGAR</name>
<proteinExistence type="predicted"/>
<evidence type="ECO:0000313" key="1">
    <source>
        <dbReference type="EMBL" id="TFK73721.1"/>
    </source>
</evidence>
<protein>
    <submittedName>
        <fullName evidence="1">Uncharacterized protein</fullName>
    </submittedName>
</protein>
<keyword evidence="2" id="KW-1185">Reference proteome</keyword>
<dbReference type="Proteomes" id="UP000308600">
    <property type="component" value="Unassembled WGS sequence"/>
</dbReference>
<dbReference type="EMBL" id="ML208273">
    <property type="protein sequence ID" value="TFK73721.1"/>
    <property type="molecule type" value="Genomic_DNA"/>
</dbReference>
<evidence type="ECO:0000313" key="2">
    <source>
        <dbReference type="Proteomes" id="UP000308600"/>
    </source>
</evidence>
<sequence length="146" mass="17496">MGFRVRVSFVHILIHSFDGFLCSFTFFLGCCRTYMHYLFLVHRLYECPPPSNTRVAAFHYRHYPHLVLLRSYRLLFFLSHLVFSILQRTLNTFFMTKNGCYLQSSLSLTSISFPSTLRFVDYVLLRCPFFTFCFLFFGYQTSKEFF</sequence>
<gene>
    <name evidence="1" type="ORF">BDN72DRAFT_150330</name>
</gene>
<organism evidence="1 2">
    <name type="scientific">Pluteus cervinus</name>
    <dbReference type="NCBI Taxonomy" id="181527"/>
    <lineage>
        <taxon>Eukaryota</taxon>
        <taxon>Fungi</taxon>
        <taxon>Dikarya</taxon>
        <taxon>Basidiomycota</taxon>
        <taxon>Agaricomycotina</taxon>
        <taxon>Agaricomycetes</taxon>
        <taxon>Agaricomycetidae</taxon>
        <taxon>Agaricales</taxon>
        <taxon>Pluteineae</taxon>
        <taxon>Pluteaceae</taxon>
        <taxon>Pluteus</taxon>
    </lineage>
</organism>
<accession>A0ACD3B722</accession>